<dbReference type="Proteomes" id="UP000641646">
    <property type="component" value="Unassembled WGS sequence"/>
</dbReference>
<reference evidence="1" key="1">
    <citation type="journal article" date="2015" name="ISME J.">
        <title>Draft Genome Sequence of Streptomyces incarnatus NRRL8089, which Produces the Nucleoside Antibiotic Sinefungin.</title>
        <authorList>
            <person name="Oshima K."/>
            <person name="Hattori M."/>
            <person name="Shimizu H."/>
            <person name="Fukuda K."/>
            <person name="Nemoto M."/>
            <person name="Inagaki K."/>
            <person name="Tamura T."/>
        </authorList>
    </citation>
    <scope>NUCLEOTIDE SEQUENCE</scope>
    <source>
        <strain evidence="1">FACHB-1375</strain>
    </source>
</reference>
<accession>A0A926VDL7</accession>
<dbReference type="RefSeq" id="WP_190464732.1">
    <property type="nucleotide sequence ID" value="NZ_JACJPW010000028.1"/>
</dbReference>
<dbReference type="AlphaFoldDB" id="A0A926VDL7"/>
<organism evidence="1 2">
    <name type="scientific">Aerosakkonema funiforme FACHB-1375</name>
    <dbReference type="NCBI Taxonomy" id="2949571"/>
    <lineage>
        <taxon>Bacteria</taxon>
        <taxon>Bacillati</taxon>
        <taxon>Cyanobacteriota</taxon>
        <taxon>Cyanophyceae</taxon>
        <taxon>Oscillatoriophycideae</taxon>
        <taxon>Aerosakkonematales</taxon>
        <taxon>Aerosakkonemataceae</taxon>
        <taxon>Aerosakkonema</taxon>
    </lineage>
</organism>
<proteinExistence type="predicted"/>
<gene>
    <name evidence="1" type="ORF">H6G03_12540</name>
</gene>
<dbReference type="EMBL" id="JACJPW010000028">
    <property type="protein sequence ID" value="MBD2181921.1"/>
    <property type="molecule type" value="Genomic_DNA"/>
</dbReference>
<comment type="caution">
    <text evidence="1">The sequence shown here is derived from an EMBL/GenBank/DDBJ whole genome shotgun (WGS) entry which is preliminary data.</text>
</comment>
<evidence type="ECO:0000313" key="1">
    <source>
        <dbReference type="EMBL" id="MBD2181921.1"/>
    </source>
</evidence>
<protein>
    <submittedName>
        <fullName evidence="1">Uncharacterized protein</fullName>
    </submittedName>
</protein>
<evidence type="ECO:0000313" key="2">
    <source>
        <dbReference type="Proteomes" id="UP000641646"/>
    </source>
</evidence>
<reference evidence="1" key="2">
    <citation type="submission" date="2020-08" db="EMBL/GenBank/DDBJ databases">
        <authorList>
            <person name="Chen M."/>
            <person name="Teng W."/>
            <person name="Zhao L."/>
            <person name="Hu C."/>
            <person name="Zhou Y."/>
            <person name="Han B."/>
            <person name="Song L."/>
            <person name="Shu W."/>
        </authorList>
    </citation>
    <scope>NUCLEOTIDE SEQUENCE</scope>
    <source>
        <strain evidence="1">FACHB-1375</strain>
    </source>
</reference>
<name>A0A926VDL7_9CYAN</name>
<sequence length="138" mass="15858">MFQLVDNKTMYQWSTLSGVYEGSDFTFYGDEAWKCSFHLHWEDTGRVTGSGYFTAGEDFIGENDQERVDVVILGQMTQKGNLYGIVVAPKRFEKGVCWTINLEVDFEKRELDGEVLYAEDALSEGEPGSMFLKYQRDF</sequence>
<keyword evidence="2" id="KW-1185">Reference proteome</keyword>